<gene>
    <name evidence="8" type="ORF">PAXINDRAFT_169320</name>
</gene>
<dbReference type="PANTHER" id="PTHR12770:SF31">
    <property type="entry name" value="RUS FAMILY MEMBER 1"/>
    <property type="match status" value="1"/>
</dbReference>
<keyword evidence="9" id="KW-1185">Reference proteome</keyword>
<keyword evidence="5 6" id="KW-0472">Membrane</keyword>
<evidence type="ECO:0000313" key="8">
    <source>
        <dbReference type="EMBL" id="KIJ15156.1"/>
    </source>
</evidence>
<feature type="transmembrane region" description="Helical" evidence="6">
    <location>
        <begin position="261"/>
        <end position="280"/>
    </location>
</feature>
<dbReference type="OrthoDB" id="364779at2759"/>
<evidence type="ECO:0000256" key="5">
    <source>
        <dbReference type="ARBA" id="ARBA00023136"/>
    </source>
</evidence>
<dbReference type="HOGENOM" id="CLU_015325_5_1_1"/>
<reference evidence="9" key="2">
    <citation type="submission" date="2015-01" db="EMBL/GenBank/DDBJ databases">
        <title>Evolutionary Origins and Diversification of the Mycorrhizal Mutualists.</title>
        <authorList>
            <consortium name="DOE Joint Genome Institute"/>
            <consortium name="Mycorrhizal Genomics Consortium"/>
            <person name="Kohler A."/>
            <person name="Kuo A."/>
            <person name="Nagy L.G."/>
            <person name="Floudas D."/>
            <person name="Copeland A."/>
            <person name="Barry K.W."/>
            <person name="Cichocki N."/>
            <person name="Veneault-Fourrey C."/>
            <person name="LaButti K."/>
            <person name="Lindquist E.A."/>
            <person name="Lipzen A."/>
            <person name="Lundell T."/>
            <person name="Morin E."/>
            <person name="Murat C."/>
            <person name="Riley R."/>
            <person name="Ohm R."/>
            <person name="Sun H."/>
            <person name="Tunlid A."/>
            <person name="Henrissat B."/>
            <person name="Grigoriev I.V."/>
            <person name="Hibbett D.S."/>
            <person name="Martin F."/>
        </authorList>
    </citation>
    <scope>NUCLEOTIDE SEQUENCE [LARGE SCALE GENOMIC DNA]</scope>
    <source>
        <strain evidence="9">ATCC 200175</strain>
    </source>
</reference>
<accession>A0A0C9U7U0</accession>
<feature type="domain" description="Protein root UVB sensitive/RUS" evidence="7">
    <location>
        <begin position="51"/>
        <end position="300"/>
    </location>
</feature>
<comment type="subcellular location">
    <subcellularLocation>
        <location evidence="1">Membrane</location>
    </subcellularLocation>
</comment>
<evidence type="ECO:0000256" key="4">
    <source>
        <dbReference type="ARBA" id="ARBA00022989"/>
    </source>
</evidence>
<evidence type="ECO:0000256" key="6">
    <source>
        <dbReference type="SAM" id="Phobius"/>
    </source>
</evidence>
<evidence type="ECO:0000256" key="2">
    <source>
        <dbReference type="ARBA" id="ARBA00007558"/>
    </source>
</evidence>
<proteinExistence type="inferred from homology"/>
<evidence type="ECO:0000256" key="3">
    <source>
        <dbReference type="ARBA" id="ARBA00022692"/>
    </source>
</evidence>
<dbReference type="InterPro" id="IPR054549">
    <property type="entry name" value="UVB_sens_RUS_dom"/>
</dbReference>
<organism evidence="8 9">
    <name type="scientific">Paxillus involutus ATCC 200175</name>
    <dbReference type="NCBI Taxonomy" id="664439"/>
    <lineage>
        <taxon>Eukaryota</taxon>
        <taxon>Fungi</taxon>
        <taxon>Dikarya</taxon>
        <taxon>Basidiomycota</taxon>
        <taxon>Agaricomycotina</taxon>
        <taxon>Agaricomycetes</taxon>
        <taxon>Agaricomycetidae</taxon>
        <taxon>Boletales</taxon>
        <taxon>Paxilineae</taxon>
        <taxon>Paxillaceae</taxon>
        <taxon>Paxillus</taxon>
    </lineage>
</organism>
<dbReference type="Pfam" id="PF04884">
    <property type="entry name" value="UVB_sens_prot"/>
    <property type="match status" value="1"/>
</dbReference>
<keyword evidence="4 6" id="KW-1133">Transmembrane helix</keyword>
<evidence type="ECO:0000259" key="7">
    <source>
        <dbReference type="Pfam" id="PF04884"/>
    </source>
</evidence>
<dbReference type="InterPro" id="IPR006968">
    <property type="entry name" value="RUS_fam"/>
</dbReference>
<reference evidence="8 9" key="1">
    <citation type="submission" date="2014-06" db="EMBL/GenBank/DDBJ databases">
        <authorList>
            <consortium name="DOE Joint Genome Institute"/>
            <person name="Kuo A."/>
            <person name="Kohler A."/>
            <person name="Nagy L.G."/>
            <person name="Floudas D."/>
            <person name="Copeland A."/>
            <person name="Barry K.W."/>
            <person name="Cichocki N."/>
            <person name="Veneault-Fourrey C."/>
            <person name="LaButti K."/>
            <person name="Lindquist E.A."/>
            <person name="Lipzen A."/>
            <person name="Lundell T."/>
            <person name="Morin E."/>
            <person name="Murat C."/>
            <person name="Sun H."/>
            <person name="Tunlid A."/>
            <person name="Henrissat B."/>
            <person name="Grigoriev I.V."/>
            <person name="Hibbett D.S."/>
            <person name="Martin F."/>
            <person name="Nordberg H.P."/>
            <person name="Cantor M.N."/>
            <person name="Hua S.X."/>
        </authorList>
    </citation>
    <scope>NUCLEOTIDE SEQUENCE [LARGE SCALE GENOMIC DNA]</scope>
    <source>
        <strain evidence="8 9">ATCC 200175</strain>
    </source>
</reference>
<evidence type="ECO:0000313" key="9">
    <source>
        <dbReference type="Proteomes" id="UP000053647"/>
    </source>
</evidence>
<dbReference type="PANTHER" id="PTHR12770">
    <property type="entry name" value="RUS1 FAMILY PROTEIN C16ORF58"/>
    <property type="match status" value="1"/>
</dbReference>
<evidence type="ECO:0000256" key="1">
    <source>
        <dbReference type="ARBA" id="ARBA00004370"/>
    </source>
</evidence>
<dbReference type="GO" id="GO:0016020">
    <property type="term" value="C:membrane"/>
    <property type="evidence" value="ECO:0007669"/>
    <property type="project" value="UniProtKB-SubCell"/>
</dbReference>
<sequence>MAEGCVVVERDDTGRVFRVPIVPRGGRNARDGIKTIPSSQSPWSTIAGWGSIQHVLSDLFLPAGYPASVSPDYLEYQTYNALQAFCNSVSGLLASRGALEGVGVGNASVSATHALLLTVLKDAFSRFTTIIAAYYFGTSLYPETKTFRFLADVFNDASNVLDTVVPYIGAINLSESWPIIPTGATLQIVALCLSGALRSLCGLVAGGSKAALTNHFVSPLTGKGDVGEVSAKDASRETVVGLSGMLLGTLLIPYVNTRTSTYIMLAILIGGHLLFNYLAVRSVVLRTLNKQRACILWADFRIPSGTCKDRMMSPADVASRELIFGTPGCLRDTSTGVVIGRCTLGTSMRTVTSRCTAQHIASALQIFEKERYVLFIADRRSRVSHPPTILVSFKSGYRSTDQLQAWVHSIEVARYLTNLGDPAGTADVLHSTLLATQKAIPHFVQSLTDAGWETADDSMMLGSPNHLISGVDKDPQCVEIDEKEAKKDQ</sequence>
<dbReference type="EMBL" id="KN819338">
    <property type="protein sequence ID" value="KIJ15156.1"/>
    <property type="molecule type" value="Genomic_DNA"/>
</dbReference>
<comment type="similarity">
    <text evidence="2">Belongs to the RUS1 family.</text>
</comment>
<protein>
    <recommendedName>
        <fullName evidence="7">Protein root UVB sensitive/RUS domain-containing protein</fullName>
    </recommendedName>
</protein>
<keyword evidence="3 6" id="KW-0812">Transmembrane</keyword>
<dbReference type="Proteomes" id="UP000053647">
    <property type="component" value="Unassembled WGS sequence"/>
</dbReference>
<name>A0A0C9U7U0_PAXIN</name>
<dbReference type="AlphaFoldDB" id="A0A0C9U7U0"/>